<dbReference type="OrthoDB" id="10044919at2759"/>
<dbReference type="Pfam" id="PF00001">
    <property type="entry name" value="7tm_1"/>
    <property type="match status" value="1"/>
</dbReference>
<dbReference type="Proteomes" id="UP000770661">
    <property type="component" value="Unassembled WGS sequence"/>
</dbReference>
<comment type="subcellular location">
    <subcellularLocation>
        <location evidence="1">Membrane</location>
    </subcellularLocation>
</comment>
<feature type="region of interest" description="Disordered" evidence="6">
    <location>
        <begin position="160"/>
        <end position="235"/>
    </location>
</feature>
<evidence type="ECO:0000256" key="1">
    <source>
        <dbReference type="ARBA" id="ARBA00004370"/>
    </source>
</evidence>
<dbReference type="PROSITE" id="PS50262">
    <property type="entry name" value="G_PROTEIN_RECEP_F1_2"/>
    <property type="match status" value="1"/>
</dbReference>
<keyword evidence="5 7" id="KW-0472">Membrane</keyword>
<proteinExistence type="inferred from homology"/>
<evidence type="ECO:0000256" key="4">
    <source>
        <dbReference type="ARBA" id="ARBA00022989"/>
    </source>
</evidence>
<name>A0A8J4YF75_CHIOP</name>
<keyword evidence="9" id="KW-0675">Receptor</keyword>
<keyword evidence="3 7" id="KW-0812">Transmembrane</keyword>
<comment type="caution">
    <text evidence="9">The sequence shown here is derived from an EMBL/GenBank/DDBJ whole genome shotgun (WGS) entry which is preliminary data.</text>
</comment>
<evidence type="ECO:0000313" key="10">
    <source>
        <dbReference type="Proteomes" id="UP000770661"/>
    </source>
</evidence>
<dbReference type="Gene3D" id="1.20.1070.10">
    <property type="entry name" value="Rhodopsin 7-helix transmembrane proteins"/>
    <property type="match status" value="1"/>
</dbReference>
<feature type="compositionally biased region" description="Low complexity" evidence="6">
    <location>
        <begin position="176"/>
        <end position="189"/>
    </location>
</feature>
<evidence type="ECO:0000259" key="8">
    <source>
        <dbReference type="PROSITE" id="PS50262"/>
    </source>
</evidence>
<dbReference type="EMBL" id="JACEEZ010008618">
    <property type="protein sequence ID" value="KAG0723104.1"/>
    <property type="molecule type" value="Genomic_DNA"/>
</dbReference>
<evidence type="ECO:0000256" key="5">
    <source>
        <dbReference type="ARBA" id="ARBA00023136"/>
    </source>
</evidence>
<dbReference type="InterPro" id="IPR017452">
    <property type="entry name" value="GPCR_Rhodpsn_7TM"/>
</dbReference>
<evidence type="ECO:0000313" key="9">
    <source>
        <dbReference type="EMBL" id="KAG0723104.1"/>
    </source>
</evidence>
<evidence type="ECO:0000256" key="3">
    <source>
        <dbReference type="ARBA" id="ARBA00022692"/>
    </source>
</evidence>
<dbReference type="AlphaFoldDB" id="A0A8J4YF75"/>
<evidence type="ECO:0000256" key="7">
    <source>
        <dbReference type="SAM" id="Phobius"/>
    </source>
</evidence>
<evidence type="ECO:0000256" key="6">
    <source>
        <dbReference type="SAM" id="MobiDB-lite"/>
    </source>
</evidence>
<accession>A0A8J4YF75</accession>
<comment type="similarity">
    <text evidence="2">Belongs to the G-protein coupled receptor 1 family.</text>
</comment>
<dbReference type="GO" id="GO:0004930">
    <property type="term" value="F:G protein-coupled receptor activity"/>
    <property type="evidence" value="ECO:0007669"/>
    <property type="project" value="InterPro"/>
</dbReference>
<keyword evidence="4 7" id="KW-1133">Transmembrane helix</keyword>
<reference evidence="9" key="1">
    <citation type="submission" date="2020-07" db="EMBL/GenBank/DDBJ databases">
        <title>The High-quality genome of the commercially important snow crab, Chionoecetes opilio.</title>
        <authorList>
            <person name="Jeong J.-H."/>
            <person name="Ryu S."/>
        </authorList>
    </citation>
    <scope>NUCLEOTIDE SEQUENCE</scope>
    <source>
        <strain evidence="9">MADBK_172401_WGS</strain>
        <tissue evidence="9">Digestive gland</tissue>
    </source>
</reference>
<evidence type="ECO:0000256" key="2">
    <source>
        <dbReference type="ARBA" id="ARBA00010663"/>
    </source>
</evidence>
<dbReference type="SUPFAM" id="SSF81321">
    <property type="entry name" value="Family A G protein-coupled receptor-like"/>
    <property type="match status" value="1"/>
</dbReference>
<keyword evidence="10" id="KW-1185">Reference proteome</keyword>
<gene>
    <name evidence="9" type="primary">moody_4</name>
    <name evidence="9" type="ORF">GWK47_043270</name>
</gene>
<feature type="domain" description="G-protein coupled receptors family 1 profile" evidence="8">
    <location>
        <begin position="86"/>
        <end position="125"/>
    </location>
</feature>
<dbReference type="InterPro" id="IPR000276">
    <property type="entry name" value="GPCR_Rhodpsn"/>
</dbReference>
<feature type="transmembrane region" description="Helical" evidence="7">
    <location>
        <begin position="104"/>
        <end position="125"/>
    </location>
</feature>
<feature type="compositionally biased region" description="Low complexity" evidence="6">
    <location>
        <begin position="196"/>
        <end position="215"/>
    </location>
</feature>
<dbReference type="GO" id="GO:0016020">
    <property type="term" value="C:membrane"/>
    <property type="evidence" value="ECO:0007669"/>
    <property type="project" value="UniProtKB-SubCell"/>
</dbReference>
<protein>
    <submittedName>
        <fullName evidence="9">G-protein coupled receptor moody</fullName>
    </submittedName>
</protein>
<organism evidence="9 10">
    <name type="scientific">Chionoecetes opilio</name>
    <name type="common">Atlantic snow crab</name>
    <name type="synonym">Cancer opilio</name>
    <dbReference type="NCBI Taxonomy" id="41210"/>
    <lineage>
        <taxon>Eukaryota</taxon>
        <taxon>Metazoa</taxon>
        <taxon>Ecdysozoa</taxon>
        <taxon>Arthropoda</taxon>
        <taxon>Crustacea</taxon>
        <taxon>Multicrustacea</taxon>
        <taxon>Malacostraca</taxon>
        <taxon>Eumalacostraca</taxon>
        <taxon>Eucarida</taxon>
        <taxon>Decapoda</taxon>
        <taxon>Pleocyemata</taxon>
        <taxon>Brachyura</taxon>
        <taxon>Eubrachyura</taxon>
        <taxon>Majoidea</taxon>
        <taxon>Majidae</taxon>
        <taxon>Chionoecetes</taxon>
    </lineage>
</organism>
<sequence>MLSGASGASTPSLDVLTEASLTSSPYVNLSLAGIGEEVEMGDNGNHHYPADMLGFHRRLFLHHRHHGHICSYFTNHSKPLPSPPSGNLLTIIALPMTKTLRTTATAFVVNLAVVELLFCLFILPMSGAQYLYLQRHLQGSLLTDTHCIFFVHPPLHPHTGGAADHPGYRSHQVKLSSARVARSSTRSQAKVPPPTSSTTSTSSGTGTQRKGSTSSFKSLKKMVSETNLRARLAHN</sequence>